<dbReference type="Proteomes" id="UP000252249">
    <property type="component" value="Unassembled WGS sequence"/>
</dbReference>
<dbReference type="OrthoDB" id="1069091at2"/>
<name>A0A368P3J8_9FLAO</name>
<evidence type="ECO:0000313" key="2">
    <source>
        <dbReference type="Proteomes" id="UP000252249"/>
    </source>
</evidence>
<accession>A0A368P3J8</accession>
<comment type="caution">
    <text evidence="1">The sequence shown here is derived from an EMBL/GenBank/DDBJ whole genome shotgun (WGS) entry which is preliminary data.</text>
</comment>
<keyword evidence="2" id="KW-1185">Reference proteome</keyword>
<proteinExistence type="predicted"/>
<dbReference type="EMBL" id="QPIG01000002">
    <property type="protein sequence ID" value="RCU57402.1"/>
    <property type="molecule type" value="Genomic_DNA"/>
</dbReference>
<reference evidence="1 2" key="1">
    <citation type="submission" date="2018-07" db="EMBL/GenBank/DDBJ databases">
        <title>Oceanihabitans testaceum sp. nov., isolated from marine sediment.</title>
        <authorList>
            <person name="Li C.-M."/>
        </authorList>
    </citation>
    <scope>NUCLEOTIDE SEQUENCE [LARGE SCALE GENOMIC DNA]</scope>
    <source>
        <strain evidence="1 2">S9-10</strain>
    </source>
</reference>
<dbReference type="AlphaFoldDB" id="A0A368P3J8"/>
<gene>
    <name evidence="1" type="ORF">DU428_06300</name>
</gene>
<organism evidence="1 2">
    <name type="scientific">Oceanihabitans sediminis</name>
    <dbReference type="NCBI Taxonomy" id="1812012"/>
    <lineage>
        <taxon>Bacteria</taxon>
        <taxon>Pseudomonadati</taxon>
        <taxon>Bacteroidota</taxon>
        <taxon>Flavobacteriia</taxon>
        <taxon>Flavobacteriales</taxon>
        <taxon>Flavobacteriaceae</taxon>
        <taxon>Oceanihabitans</taxon>
    </lineage>
</organism>
<dbReference type="RefSeq" id="WP_113966127.1">
    <property type="nucleotide sequence ID" value="NZ_QNRP01000002.1"/>
</dbReference>
<sequence>MDAFYYKERELFLKYKSPQTASKRTSIFNVDLENLQAEKIAFVKQFIETNYDSEFIPFVLKENYHSFSPESLRKLHDTLSKNIQKLPSVKLLNERILKQEKQDL</sequence>
<protein>
    <submittedName>
        <fullName evidence="1">Uncharacterized protein</fullName>
    </submittedName>
</protein>
<evidence type="ECO:0000313" key="1">
    <source>
        <dbReference type="EMBL" id="RCU57402.1"/>
    </source>
</evidence>